<keyword evidence="2" id="KW-1185">Reference proteome</keyword>
<organism evidence="1 2">
    <name type="scientific">Pseudomonas capsici</name>
    <dbReference type="NCBI Taxonomy" id="2810614"/>
    <lineage>
        <taxon>Bacteria</taxon>
        <taxon>Pseudomonadati</taxon>
        <taxon>Pseudomonadota</taxon>
        <taxon>Gammaproteobacteria</taxon>
        <taxon>Pseudomonadales</taxon>
        <taxon>Pseudomonadaceae</taxon>
        <taxon>Pseudomonas</taxon>
    </lineage>
</organism>
<dbReference type="Proteomes" id="UP001207294">
    <property type="component" value="Unassembled WGS sequence"/>
</dbReference>
<evidence type="ECO:0000313" key="2">
    <source>
        <dbReference type="Proteomes" id="UP001207294"/>
    </source>
</evidence>
<comment type="caution">
    <text evidence="1">The sequence shown here is derived from an EMBL/GenBank/DDBJ whole genome shotgun (WGS) entry which is preliminary data.</text>
</comment>
<sequence length="151" mass="17022">MATISKGVLFILDWGMVKGFRESALCMLLAFSGVSWGFDYGRASKIESSRQGDVVVRYIKEYGSPCLRVQVLDPAKNWALIAEKRFCSYREKSLITDVAYAAFEKIEFSPDGISFRLSITPLTLNDEELYICTIPVSGAKIRELECIDKEK</sequence>
<protein>
    <submittedName>
        <fullName evidence="1">Uncharacterized protein</fullName>
    </submittedName>
</protein>
<reference evidence="1 2" key="1">
    <citation type="submission" date="2022-10" db="EMBL/GenBank/DDBJ databases">
        <title>Characterization of Pseudomonas capsici strains from pepper and tomato in Georgia.</title>
        <authorList>
            <person name="Zhao M."/>
            <person name="Dutta B."/>
        </authorList>
    </citation>
    <scope>NUCLEOTIDE SEQUENCE [LARGE SCALE GENOMIC DNA]</scope>
    <source>
        <strain evidence="1 2">Pc20-5</strain>
    </source>
</reference>
<gene>
    <name evidence="1" type="ORF">OH718_14550</name>
</gene>
<name>A0ABT3BZN3_9PSED</name>
<dbReference type="RefSeq" id="WP_200978018.1">
    <property type="nucleotide sequence ID" value="NZ_JAOXMH010000001.1"/>
</dbReference>
<evidence type="ECO:0000313" key="1">
    <source>
        <dbReference type="EMBL" id="MCV4377817.1"/>
    </source>
</evidence>
<dbReference type="EMBL" id="JAOXML010000010">
    <property type="protein sequence ID" value="MCV4377817.1"/>
    <property type="molecule type" value="Genomic_DNA"/>
</dbReference>
<proteinExistence type="predicted"/>
<accession>A0ABT3BZN3</accession>